<sequence>MPRPLSWTQSRLYTRYRLHILAAVLLLITLVWLLPTPAKSFERGRRFFLSKSSPRQAAANSTLGFQQLLALSAKPSWRTRGLHAAAKQTGLNFYIPPQPHNPPEFVEAFEHIGAERNATLPKPGSAAAWVAHLDLIKFVIASGFETAFIIEDDVDWDLRIKSQMQLVSDNVRNFTNVPDTDPTPYGTAWDVLWLGHCGTKTADWVIPRHAFADDTRISTEKYSGWSKQFLRKYVQEGIRELQPSVTTVCTFGFGVTRRGAQKILDVVGIGADEAYDVALSTQCEKGELKCIVLNPQLMHHYEPPADHGYVSQVKSADYENQEGDESAFEFVKGTTGNIEQSARCKALFDSACVAGPWELEQHVERRRATDTLQGTASYL</sequence>
<keyword evidence="2" id="KW-1185">Reference proteome</keyword>
<comment type="caution">
    <text evidence="1">The sequence shown here is derived from an EMBL/GenBank/DDBJ whole genome shotgun (WGS) entry which is preliminary data.</text>
</comment>
<gene>
    <name evidence="1" type="ORF">H2200_001829</name>
</gene>
<dbReference type="AlphaFoldDB" id="A0AA38XLM3"/>
<reference evidence="1" key="1">
    <citation type="submission" date="2022-10" db="EMBL/GenBank/DDBJ databases">
        <title>Culturing micro-colonial fungi from biological soil crusts in the Mojave desert and describing Neophaeococcomyces mojavensis, and introducing the new genera and species Taxawa tesnikishii.</title>
        <authorList>
            <person name="Kurbessoian T."/>
            <person name="Stajich J.E."/>
        </authorList>
    </citation>
    <scope>NUCLEOTIDE SEQUENCE</scope>
    <source>
        <strain evidence="1">TK_41</strain>
    </source>
</reference>
<dbReference type="EMBL" id="JAPDRK010000002">
    <property type="protein sequence ID" value="KAJ9615752.1"/>
    <property type="molecule type" value="Genomic_DNA"/>
</dbReference>
<name>A0AA38XLM3_9EURO</name>
<organism evidence="1 2">
    <name type="scientific">Cladophialophora chaetospira</name>
    <dbReference type="NCBI Taxonomy" id="386627"/>
    <lineage>
        <taxon>Eukaryota</taxon>
        <taxon>Fungi</taxon>
        <taxon>Dikarya</taxon>
        <taxon>Ascomycota</taxon>
        <taxon>Pezizomycotina</taxon>
        <taxon>Eurotiomycetes</taxon>
        <taxon>Chaetothyriomycetidae</taxon>
        <taxon>Chaetothyriales</taxon>
        <taxon>Herpotrichiellaceae</taxon>
        <taxon>Cladophialophora</taxon>
    </lineage>
</organism>
<evidence type="ECO:0008006" key="3">
    <source>
        <dbReference type="Google" id="ProtNLM"/>
    </source>
</evidence>
<accession>A0AA38XLM3</accession>
<dbReference type="Proteomes" id="UP001172673">
    <property type="component" value="Unassembled WGS sequence"/>
</dbReference>
<protein>
    <recommendedName>
        <fullName evidence="3">Glycosyltransferase family 25 protein</fullName>
    </recommendedName>
</protein>
<evidence type="ECO:0000313" key="2">
    <source>
        <dbReference type="Proteomes" id="UP001172673"/>
    </source>
</evidence>
<proteinExistence type="predicted"/>
<evidence type="ECO:0000313" key="1">
    <source>
        <dbReference type="EMBL" id="KAJ9615752.1"/>
    </source>
</evidence>